<dbReference type="InterPro" id="IPR013766">
    <property type="entry name" value="Thioredoxin_domain"/>
</dbReference>
<evidence type="ECO:0000259" key="2">
    <source>
        <dbReference type="PROSITE" id="PS51352"/>
    </source>
</evidence>
<dbReference type="PROSITE" id="PS51352">
    <property type="entry name" value="THIOREDOXIN_2"/>
    <property type="match status" value="1"/>
</dbReference>
<dbReference type="Proteomes" id="UP000028705">
    <property type="component" value="Unassembled WGS sequence"/>
</dbReference>
<dbReference type="eggNOG" id="COG0526">
    <property type="taxonomic scope" value="Bacteria"/>
</dbReference>
<dbReference type="EMBL" id="JPRH01000017">
    <property type="protein sequence ID" value="KFF09789.1"/>
    <property type="molecule type" value="Genomic_DNA"/>
</dbReference>
<comment type="caution">
    <text evidence="3">The sequence shown here is derived from an EMBL/GenBank/DDBJ whole genome shotgun (WGS) entry which is preliminary data.</text>
</comment>
<evidence type="ECO:0000256" key="1">
    <source>
        <dbReference type="SAM" id="MobiDB-lite"/>
    </source>
</evidence>
<organism evidence="3 4">
    <name type="scientific">Chryseobacterium soli</name>
    <dbReference type="NCBI Taxonomy" id="445961"/>
    <lineage>
        <taxon>Bacteria</taxon>
        <taxon>Pseudomonadati</taxon>
        <taxon>Bacteroidota</taxon>
        <taxon>Flavobacteriia</taxon>
        <taxon>Flavobacteriales</taxon>
        <taxon>Weeksellaceae</taxon>
        <taxon>Chryseobacterium group</taxon>
        <taxon>Chryseobacterium</taxon>
    </lineage>
</organism>
<dbReference type="InterPro" id="IPR036249">
    <property type="entry name" value="Thioredoxin-like_sf"/>
</dbReference>
<name>A0A085ZZC5_9FLAO</name>
<gene>
    <name evidence="3" type="ORF">IW15_22295</name>
</gene>
<dbReference type="Pfam" id="PF00578">
    <property type="entry name" value="AhpC-TSA"/>
    <property type="match status" value="1"/>
</dbReference>
<feature type="domain" description="Thioredoxin" evidence="2">
    <location>
        <begin position="245"/>
        <end position="380"/>
    </location>
</feature>
<feature type="region of interest" description="Disordered" evidence="1">
    <location>
        <begin position="1"/>
        <end position="21"/>
    </location>
</feature>
<dbReference type="GO" id="GO:0016491">
    <property type="term" value="F:oxidoreductase activity"/>
    <property type="evidence" value="ECO:0007669"/>
    <property type="project" value="InterPro"/>
</dbReference>
<proteinExistence type="predicted"/>
<dbReference type="CDD" id="cd02966">
    <property type="entry name" value="TlpA_like_family"/>
    <property type="match status" value="1"/>
</dbReference>
<protein>
    <recommendedName>
        <fullName evidence="2">Thioredoxin domain-containing protein</fullName>
    </recommendedName>
</protein>
<dbReference type="Gene3D" id="3.40.30.10">
    <property type="entry name" value="Glutaredoxin"/>
    <property type="match status" value="1"/>
</dbReference>
<dbReference type="Gene3D" id="2.50.20.10">
    <property type="entry name" value="Lipoprotein localisation LolA/LolB/LppX"/>
    <property type="match status" value="1"/>
</dbReference>
<dbReference type="PANTHER" id="PTHR42852">
    <property type="entry name" value="THIOL:DISULFIDE INTERCHANGE PROTEIN DSBE"/>
    <property type="match status" value="1"/>
</dbReference>
<dbReference type="AlphaFoldDB" id="A0A085ZZC5"/>
<evidence type="ECO:0000313" key="3">
    <source>
        <dbReference type="EMBL" id="KFF09789.1"/>
    </source>
</evidence>
<dbReference type="GO" id="GO:0016209">
    <property type="term" value="F:antioxidant activity"/>
    <property type="evidence" value="ECO:0007669"/>
    <property type="project" value="InterPro"/>
</dbReference>
<evidence type="ECO:0000313" key="4">
    <source>
        <dbReference type="Proteomes" id="UP000028705"/>
    </source>
</evidence>
<dbReference type="InterPro" id="IPR050553">
    <property type="entry name" value="Thioredoxin_ResA/DsbE_sf"/>
</dbReference>
<keyword evidence="4" id="KW-1185">Reference proteome</keyword>
<accession>A0A085ZZC5</accession>
<sequence length="380" mass="43937">MMMSFNERQKETNIDPQNNPTDILKKTVEKLNNLKNVNYSYYRSINYFSEDYHSETRGTTFINFDKSNTSLGFKFQLEDEDMKIVYNGIEYFSLDKGDKTISIKKRPPSSSFENISLFLNSLITLKKSLPVIIADREIHKNLSDTIINNKSYHLASFVLKNKTLSGLGNFSPITLKRNFLYKIVIDKSSFLPLQVIQTNDAEPKDYMLTSFDNIQTKDNIPSELSWYYSTYNEYEQKTDKRLTIIKHNEVVPPFNLPYYDNNDTISLAQLQSKFVLIEFWMKNCGYCIQSIPTINSLLSKFDKTTLSVIGINSSDNSKEIAFFYQKNKPLFKTLLDENGKVTRDFGVDAFPQVVLLDGNRNVIYSGSLNIEEIEKLLSTK</sequence>
<reference evidence="3 4" key="1">
    <citation type="submission" date="2014-07" db="EMBL/GenBank/DDBJ databases">
        <title>Genome of Chryseobacterium soli DSM 19298.</title>
        <authorList>
            <person name="Stropko S.J."/>
            <person name="Pipes S.E."/>
            <person name="Newman J."/>
        </authorList>
    </citation>
    <scope>NUCLEOTIDE SEQUENCE [LARGE SCALE GENOMIC DNA]</scope>
    <source>
        <strain evidence="3 4">DSM 19298</strain>
    </source>
</reference>
<dbReference type="SUPFAM" id="SSF52833">
    <property type="entry name" value="Thioredoxin-like"/>
    <property type="match status" value="1"/>
</dbReference>
<dbReference type="InterPro" id="IPR000866">
    <property type="entry name" value="AhpC/TSA"/>
</dbReference>
<dbReference type="PANTHER" id="PTHR42852:SF13">
    <property type="entry name" value="PROTEIN DIPZ"/>
    <property type="match status" value="1"/>
</dbReference>